<dbReference type="EMBL" id="QGGI01000009">
    <property type="protein sequence ID" value="PWJ92141.1"/>
    <property type="molecule type" value="Genomic_DNA"/>
</dbReference>
<keyword evidence="3" id="KW-1185">Reference proteome</keyword>
<dbReference type="InterPro" id="IPR011579">
    <property type="entry name" value="ATPase_dom"/>
</dbReference>
<dbReference type="GO" id="GO:0005524">
    <property type="term" value="F:ATP binding"/>
    <property type="evidence" value="ECO:0007669"/>
    <property type="project" value="InterPro"/>
</dbReference>
<evidence type="ECO:0000259" key="1">
    <source>
        <dbReference type="Pfam" id="PF01637"/>
    </source>
</evidence>
<evidence type="ECO:0000313" key="2">
    <source>
        <dbReference type="EMBL" id="PWJ92141.1"/>
    </source>
</evidence>
<dbReference type="SUPFAM" id="SSF52540">
    <property type="entry name" value="P-loop containing nucleoside triphosphate hydrolases"/>
    <property type="match status" value="1"/>
</dbReference>
<gene>
    <name evidence="2" type="ORF">C7380_10924</name>
</gene>
<organism evidence="2 3">
    <name type="scientific">Oceanotoga teriensis</name>
    <dbReference type="NCBI Taxonomy" id="515440"/>
    <lineage>
        <taxon>Bacteria</taxon>
        <taxon>Thermotogati</taxon>
        <taxon>Thermotogota</taxon>
        <taxon>Thermotogae</taxon>
        <taxon>Petrotogales</taxon>
        <taxon>Petrotogaceae</taxon>
        <taxon>Oceanotoga</taxon>
    </lineage>
</organism>
<feature type="non-terminal residue" evidence="2">
    <location>
        <position position="337"/>
    </location>
</feature>
<dbReference type="Gene3D" id="3.40.50.300">
    <property type="entry name" value="P-loop containing nucleotide triphosphate hydrolases"/>
    <property type="match status" value="1"/>
</dbReference>
<proteinExistence type="predicted"/>
<sequence length="337" mass="39509">MFIGREKELQKLNKMNNKKGFQFLVMYGRRRVGKTTLLKEFLKDKSGIFFVAEEFNDTIALNKFSELILSHFKMSNLIDKFLSWEKAFNFIGEKSKDERIILIIDEFPYIANSNLSILSLLQNLIDQKLKNTNLFLILCGSSISFMEKEVLSEKSPLFGRRTGQMKINSFGFYDSIKFSKKYTKIDSVINYGILGGIPQYLNKFDYNLNIEGNIKENFLDSSSYLIEEPKNLLRQELREPAIYNSIIESVANGYTKISEIATKIQERPDKTSKYLNTLIELEIIEKEIPITEKINSRKSIYKLKDNMFKFYYRFIFTNFSLIEQGMIDFVYDKKIKP</sequence>
<comment type="caution">
    <text evidence="2">The sequence shown here is derived from an EMBL/GenBank/DDBJ whole genome shotgun (WGS) entry which is preliminary data.</text>
</comment>
<dbReference type="AlphaFoldDB" id="A0AA45HIK3"/>
<protein>
    <recommendedName>
        <fullName evidence="1">ATPase domain-containing protein</fullName>
    </recommendedName>
</protein>
<dbReference type="RefSeq" id="WP_109604866.1">
    <property type="nucleotide sequence ID" value="NZ_QGGI01000009.1"/>
</dbReference>
<dbReference type="Pfam" id="PF01637">
    <property type="entry name" value="ATPase_2"/>
    <property type="match status" value="1"/>
</dbReference>
<name>A0AA45HIK3_9BACT</name>
<reference evidence="2 3" key="1">
    <citation type="submission" date="2018-05" db="EMBL/GenBank/DDBJ databases">
        <title>Genomic Encyclopedia of Type Strains, Phase IV (KMG-IV): sequencing the most valuable type-strain genomes for metagenomic binning, comparative biology and taxonomic classification.</title>
        <authorList>
            <person name="Goeker M."/>
        </authorList>
    </citation>
    <scope>NUCLEOTIDE SEQUENCE [LARGE SCALE GENOMIC DNA]</scope>
    <source>
        <strain evidence="2 3">DSM 24906</strain>
    </source>
</reference>
<dbReference type="Proteomes" id="UP000245921">
    <property type="component" value="Unassembled WGS sequence"/>
</dbReference>
<evidence type="ECO:0000313" key="3">
    <source>
        <dbReference type="Proteomes" id="UP000245921"/>
    </source>
</evidence>
<dbReference type="InterPro" id="IPR027417">
    <property type="entry name" value="P-loop_NTPase"/>
</dbReference>
<feature type="domain" description="ATPase" evidence="1">
    <location>
        <begin position="2"/>
        <end position="203"/>
    </location>
</feature>
<accession>A0AA45HIK3</accession>
<dbReference type="PANTHER" id="PTHR34704:SF1">
    <property type="entry name" value="ATPASE"/>
    <property type="match status" value="1"/>
</dbReference>
<dbReference type="PANTHER" id="PTHR34704">
    <property type="entry name" value="ATPASE"/>
    <property type="match status" value="1"/>
</dbReference>